<accession>A0A250J3R8</accession>
<keyword evidence="1" id="KW-0732">Signal</keyword>
<dbReference type="InterPro" id="IPR032350">
    <property type="entry name" value="Nbr1_FW"/>
</dbReference>
<dbReference type="InterPro" id="IPR013783">
    <property type="entry name" value="Ig-like_fold"/>
</dbReference>
<feature type="chain" id="PRO_5012219548" evidence="1">
    <location>
        <begin position="23"/>
        <end position="428"/>
    </location>
</feature>
<name>A0A250J3R8_9BACT</name>
<organism evidence="3 4">
    <name type="scientific">Cystobacter fuscus</name>
    <dbReference type="NCBI Taxonomy" id="43"/>
    <lineage>
        <taxon>Bacteria</taxon>
        <taxon>Pseudomonadati</taxon>
        <taxon>Myxococcota</taxon>
        <taxon>Myxococcia</taxon>
        <taxon>Myxococcales</taxon>
        <taxon>Cystobacterineae</taxon>
        <taxon>Archangiaceae</taxon>
        <taxon>Cystobacter</taxon>
    </lineage>
</organism>
<evidence type="ECO:0000256" key="1">
    <source>
        <dbReference type="SAM" id="SignalP"/>
    </source>
</evidence>
<sequence length="428" mass="45516">MNLTRHAHFWLPLLLATAACTGAPLDDDAPNSSQEAVTTDGTAVSQAAVTDCRAFDGDVKKCDAAGCGYYFCSEQCHPKNTSLCNAGCTAECNAACRAHDGDLNGCNAAGCAYYTCSNRCQAKGTSLCDAGCSTECQAACRVHDGDLNGCNAAGCAYYTCSNRCYTKGTVTPCEAGCSEQCNVPERDAAFVSQSVPGRVTVGQGFQAVVTMRNTGARAWSQDKYYRLGDNARLWGLARGFLAPSETVWPGYSKSFVLNLTAPSAPGAYDFQWQMVKDGMDAGWFGQPSAKMSIQVVPERDAAFVSQSVPTQVRPGQLFEALVTMRNTGGLTWTQADGYMLGTSSTTWKFQRAPLNLGESIPPGGTKTFNVELLAPTKVGYHSFQWRMLRNGGTWFGASTPELYVQVVASATSCTCKPGDACPSNCLAP</sequence>
<feature type="signal peptide" evidence="1">
    <location>
        <begin position="1"/>
        <end position="22"/>
    </location>
</feature>
<feature type="domain" description="Nbr1 FW" evidence="2">
    <location>
        <begin position="310"/>
        <end position="397"/>
    </location>
</feature>
<dbReference type="RefSeq" id="WP_095986360.1">
    <property type="nucleotide sequence ID" value="NZ_CP022098.1"/>
</dbReference>
<evidence type="ECO:0000313" key="4">
    <source>
        <dbReference type="Proteomes" id="UP000217257"/>
    </source>
</evidence>
<dbReference type="PROSITE" id="PS51257">
    <property type="entry name" value="PROKAR_LIPOPROTEIN"/>
    <property type="match status" value="1"/>
</dbReference>
<dbReference type="Proteomes" id="UP000217257">
    <property type="component" value="Chromosome"/>
</dbReference>
<dbReference type="Gene3D" id="2.60.40.10">
    <property type="entry name" value="Immunoglobulins"/>
    <property type="match status" value="2"/>
</dbReference>
<dbReference type="EMBL" id="CP022098">
    <property type="protein sequence ID" value="ATB38148.1"/>
    <property type="molecule type" value="Genomic_DNA"/>
</dbReference>
<evidence type="ECO:0000313" key="3">
    <source>
        <dbReference type="EMBL" id="ATB38148.1"/>
    </source>
</evidence>
<dbReference type="KEGG" id="cfus:CYFUS_003579"/>
<evidence type="ECO:0000259" key="2">
    <source>
        <dbReference type="Pfam" id="PF16158"/>
    </source>
</evidence>
<reference evidence="3 4" key="1">
    <citation type="submission" date="2017-06" db="EMBL/GenBank/DDBJ databases">
        <title>Sequencing and comparative analysis of myxobacterial genomes.</title>
        <authorList>
            <person name="Rupp O."/>
            <person name="Goesmann A."/>
            <person name="Sogaard-Andersen L."/>
        </authorList>
    </citation>
    <scope>NUCLEOTIDE SEQUENCE [LARGE SCALE GENOMIC DNA]</scope>
    <source>
        <strain evidence="3 4">DSM 52655</strain>
    </source>
</reference>
<dbReference type="Pfam" id="PF16158">
    <property type="entry name" value="N_BRCA1_IG"/>
    <property type="match status" value="1"/>
</dbReference>
<proteinExistence type="predicted"/>
<gene>
    <name evidence="3" type="ORF">CYFUS_003579</name>
</gene>
<protein>
    <submittedName>
        <fullName evidence="3">S8A family peptidase</fullName>
    </submittedName>
</protein>
<dbReference type="AlphaFoldDB" id="A0A250J3R8"/>